<protein>
    <recommendedName>
        <fullName evidence="2">DUF6973 domain-containing protein</fullName>
    </recommendedName>
</protein>
<organism evidence="3 4">
    <name type="scientific">Myxococcus fulvus</name>
    <dbReference type="NCBI Taxonomy" id="33"/>
    <lineage>
        <taxon>Bacteria</taxon>
        <taxon>Pseudomonadati</taxon>
        <taxon>Myxococcota</taxon>
        <taxon>Myxococcia</taxon>
        <taxon>Myxococcales</taxon>
        <taxon>Cystobacterineae</taxon>
        <taxon>Myxococcaceae</taxon>
        <taxon>Myxococcus</taxon>
    </lineage>
</organism>
<dbReference type="InterPro" id="IPR054246">
    <property type="entry name" value="DUF6973"/>
</dbReference>
<feature type="region of interest" description="Disordered" evidence="1">
    <location>
        <begin position="19"/>
        <end position="71"/>
    </location>
</feature>
<sequence>MSITSIGRDVIGSITRRLGVGGAEQARATNETTSSTPTAPSRRAEVPGWDGRDTFEASRSPGPSEPGSTARPDLAQIQRDFQTADDAVVSWSPKAGGVVPIPFAPEFEVTATEGRMLDGLAAQRGLVGLNTFNNIKDQALETSSRLYPTTGTPPEHVPQSRVDEWRGQDGHRDAFRHAYWNALMTREFGAEWTKQFATAHEGMPFNAADREAMDLYNNQVGRQIALDNPTASPEELATLVQQAVTDGKLVLFDQQNQLQWSNKVPVNQHGLSNLVPGTGGQPVPPGDVYADPY</sequence>
<feature type="region of interest" description="Disordered" evidence="1">
    <location>
        <begin position="273"/>
        <end position="293"/>
    </location>
</feature>
<proteinExistence type="predicted"/>
<keyword evidence="4" id="KW-1185">Reference proteome</keyword>
<dbReference type="EMBL" id="FOIB01000006">
    <property type="protein sequence ID" value="SEU19483.1"/>
    <property type="molecule type" value="Genomic_DNA"/>
</dbReference>
<feature type="compositionally biased region" description="Low complexity" evidence="1">
    <location>
        <begin position="27"/>
        <end position="41"/>
    </location>
</feature>
<dbReference type="Pfam" id="PF22322">
    <property type="entry name" value="DUF6973"/>
    <property type="match status" value="1"/>
</dbReference>
<comment type="caution">
    <text evidence="3">The sequence shown here is derived from an EMBL/GenBank/DDBJ whole genome shotgun (WGS) entry which is preliminary data.</text>
</comment>
<feature type="domain" description="DUF6973" evidence="2">
    <location>
        <begin position="160"/>
        <end position="248"/>
    </location>
</feature>
<reference evidence="3 4" key="1">
    <citation type="submission" date="2016-10" db="EMBL/GenBank/DDBJ databases">
        <authorList>
            <person name="Varghese N."/>
            <person name="Submissions S."/>
        </authorList>
    </citation>
    <scope>NUCLEOTIDE SEQUENCE [LARGE SCALE GENOMIC DNA]</scope>
    <source>
        <strain evidence="3 4">DSM 16525</strain>
    </source>
</reference>
<accession>A0ABY1CLU5</accession>
<feature type="compositionally biased region" description="Basic and acidic residues" evidence="1">
    <location>
        <begin position="42"/>
        <end position="56"/>
    </location>
</feature>
<dbReference type="RefSeq" id="WP_074955760.1">
    <property type="nucleotide sequence ID" value="NZ_BJXR01000082.1"/>
</dbReference>
<dbReference type="Proteomes" id="UP000183760">
    <property type="component" value="Unassembled WGS sequence"/>
</dbReference>
<evidence type="ECO:0000313" key="4">
    <source>
        <dbReference type="Proteomes" id="UP000183760"/>
    </source>
</evidence>
<gene>
    <name evidence="3" type="ORF">SAMN05443572_10618</name>
</gene>
<name>A0ABY1CLU5_MYXFU</name>
<evidence type="ECO:0000256" key="1">
    <source>
        <dbReference type="SAM" id="MobiDB-lite"/>
    </source>
</evidence>
<evidence type="ECO:0000313" key="3">
    <source>
        <dbReference type="EMBL" id="SEU19483.1"/>
    </source>
</evidence>
<evidence type="ECO:0000259" key="2">
    <source>
        <dbReference type="Pfam" id="PF22322"/>
    </source>
</evidence>